<dbReference type="GO" id="GO:0009982">
    <property type="term" value="F:pseudouridine synthase activity"/>
    <property type="evidence" value="ECO:0007669"/>
    <property type="project" value="InterPro"/>
</dbReference>
<dbReference type="InterPro" id="IPR020094">
    <property type="entry name" value="TruA/RsuA/RluB/E/F_N"/>
</dbReference>
<name>V2UR49_9GAMM</name>
<dbReference type="InterPro" id="IPR018496">
    <property type="entry name" value="PsdUridine_synth_RsuA/RluB_CS"/>
</dbReference>
<dbReference type="eggNOG" id="COG1187">
    <property type="taxonomic scope" value="Bacteria"/>
</dbReference>
<dbReference type="SUPFAM" id="SSF55120">
    <property type="entry name" value="Pseudouridine synthase"/>
    <property type="match status" value="1"/>
</dbReference>
<evidence type="ECO:0000259" key="5">
    <source>
        <dbReference type="Pfam" id="PF00849"/>
    </source>
</evidence>
<dbReference type="InterPro" id="IPR000748">
    <property type="entry name" value="PsdUridine_synth_RsuA/RluB/E/F"/>
</dbReference>
<keyword evidence="7" id="KW-1185">Reference proteome</keyword>
<dbReference type="GO" id="GO:0140098">
    <property type="term" value="F:catalytic activity, acting on RNA"/>
    <property type="evidence" value="ECO:0007669"/>
    <property type="project" value="UniProtKB-ARBA"/>
</dbReference>
<dbReference type="Pfam" id="PF00849">
    <property type="entry name" value="PseudoU_synth_2"/>
    <property type="match status" value="1"/>
</dbReference>
<dbReference type="STRING" id="1392540.P256_02230"/>
<feature type="compositionally biased region" description="Basic residues" evidence="4">
    <location>
        <begin position="242"/>
        <end position="252"/>
    </location>
</feature>
<dbReference type="Gene3D" id="3.30.70.580">
    <property type="entry name" value="Pseudouridine synthase I, catalytic domain, N-terminal subdomain"/>
    <property type="match status" value="1"/>
</dbReference>
<dbReference type="HOGENOM" id="CLU_024979_8_1_6"/>
<dbReference type="InterPro" id="IPR042092">
    <property type="entry name" value="PsdUridine_s_RsuA/RluB/E/F_cat"/>
</dbReference>
<dbReference type="RefSeq" id="WP_023273840.1">
    <property type="nucleotide sequence ID" value="NZ_KI530735.1"/>
</dbReference>
<dbReference type="PANTHER" id="PTHR47683:SF2">
    <property type="entry name" value="RNA-BINDING S4 DOMAIN-CONTAINING PROTEIN"/>
    <property type="match status" value="1"/>
</dbReference>
<dbReference type="PATRIC" id="fig|1392540.3.peg.2150"/>
<feature type="compositionally biased region" description="Basic and acidic residues" evidence="4">
    <location>
        <begin position="215"/>
        <end position="230"/>
    </location>
</feature>
<dbReference type="EMBL" id="AYER01000009">
    <property type="protein sequence ID" value="ESK37794.1"/>
    <property type="molecule type" value="Genomic_DNA"/>
</dbReference>
<dbReference type="GO" id="GO:0006364">
    <property type="term" value="P:rRNA processing"/>
    <property type="evidence" value="ECO:0007669"/>
    <property type="project" value="UniProtKB-ARBA"/>
</dbReference>
<accession>V2UR49</accession>
<feature type="domain" description="Pseudouridine synthase RsuA/RluA-like" evidence="5">
    <location>
        <begin position="4"/>
        <end position="148"/>
    </location>
</feature>
<protein>
    <recommendedName>
        <fullName evidence="3">Pseudouridine synthase</fullName>
        <ecNumber evidence="3">5.4.99.-</ecNumber>
    </recommendedName>
</protein>
<dbReference type="InterPro" id="IPR020103">
    <property type="entry name" value="PsdUridine_synth_cat_dom_sf"/>
</dbReference>
<dbReference type="GO" id="GO:0001522">
    <property type="term" value="P:pseudouridine synthesis"/>
    <property type="evidence" value="ECO:0007669"/>
    <property type="project" value="InterPro"/>
</dbReference>
<dbReference type="GO" id="GO:0003723">
    <property type="term" value="F:RNA binding"/>
    <property type="evidence" value="ECO:0007669"/>
    <property type="project" value="InterPro"/>
</dbReference>
<evidence type="ECO:0000256" key="1">
    <source>
        <dbReference type="ARBA" id="ARBA00008348"/>
    </source>
</evidence>
<organism evidence="6 7">
    <name type="scientific">Acinetobacter nectaris CIP 110549</name>
    <dbReference type="NCBI Taxonomy" id="1392540"/>
    <lineage>
        <taxon>Bacteria</taxon>
        <taxon>Pseudomonadati</taxon>
        <taxon>Pseudomonadota</taxon>
        <taxon>Gammaproteobacteria</taxon>
        <taxon>Moraxellales</taxon>
        <taxon>Moraxellaceae</taxon>
        <taxon>Acinetobacter</taxon>
    </lineage>
</organism>
<sequence length="252" mass="28950">MKITVLNKPFNVLSQFREDEKHPTLAEFITDPDLRVSGRLDRDSEGLLILTDQGGLNQLITHPKNKQHKTYLAQVEGEFSAEAIQKLTAGVELIDGPTRPAQVRIIEEPTWLWERNPPIRYRANIPTTWVEIKISEGRNRQVRRMTAAVGFPTLRLIRTQIGSVDLIELGLQPGEKRSIEPLLYPEYKAVIEKLKAPAKKSGKREDPKKRKQNKKREEVLIEIFKTDAQRPRRITNGTTRPNLKKGRGRSRK</sequence>
<keyword evidence="2 3" id="KW-0413">Isomerase</keyword>
<gene>
    <name evidence="6" type="ORF">P256_02230</name>
</gene>
<dbReference type="AlphaFoldDB" id="V2UR49"/>
<evidence type="ECO:0000256" key="3">
    <source>
        <dbReference type="RuleBase" id="RU003887"/>
    </source>
</evidence>
<dbReference type="PROSITE" id="PS01149">
    <property type="entry name" value="PSI_RSU"/>
    <property type="match status" value="1"/>
</dbReference>
<feature type="region of interest" description="Disordered" evidence="4">
    <location>
        <begin position="196"/>
        <end position="252"/>
    </location>
</feature>
<comment type="similarity">
    <text evidence="1 3">Belongs to the pseudouridine synthase RsuA family.</text>
</comment>
<dbReference type="PANTHER" id="PTHR47683">
    <property type="entry name" value="PSEUDOURIDINE SYNTHASE FAMILY PROTEIN-RELATED"/>
    <property type="match status" value="1"/>
</dbReference>
<dbReference type="InterPro" id="IPR050343">
    <property type="entry name" value="RsuA_PseudoU_synthase"/>
</dbReference>
<reference evidence="6 7" key="1">
    <citation type="submission" date="2013-10" db="EMBL/GenBank/DDBJ databases">
        <title>The Genome Sequence of Acinetobacter nectaris CIP 110549.</title>
        <authorList>
            <consortium name="The Broad Institute Genomics Platform"/>
            <consortium name="The Broad Institute Genome Sequencing Center for Infectious Disease"/>
            <person name="Cerqueira G."/>
            <person name="Feldgarden M."/>
            <person name="Courvalin P."/>
            <person name="Grillot-Courvalin C."/>
            <person name="Clermont D."/>
            <person name="Rocha E."/>
            <person name="Yoon E.-J."/>
            <person name="Nemec A."/>
            <person name="Young S.K."/>
            <person name="Zeng Q."/>
            <person name="Gargeya S."/>
            <person name="Fitzgerald M."/>
            <person name="Abouelleil A."/>
            <person name="Alvarado L."/>
            <person name="Berlin A.M."/>
            <person name="Chapman S.B."/>
            <person name="Gainer-Dewar J."/>
            <person name="Goldberg J."/>
            <person name="Gnerre S."/>
            <person name="Griggs A."/>
            <person name="Gujja S."/>
            <person name="Hansen M."/>
            <person name="Howarth C."/>
            <person name="Imamovic A."/>
            <person name="Ireland A."/>
            <person name="Larimer J."/>
            <person name="McCowan C."/>
            <person name="Murphy C."/>
            <person name="Pearson M."/>
            <person name="Poon T.W."/>
            <person name="Priest M."/>
            <person name="Roberts A."/>
            <person name="Saif S."/>
            <person name="Shea T."/>
            <person name="Sykes S."/>
            <person name="Wortman J."/>
            <person name="Nusbaum C."/>
            <person name="Birren B."/>
        </authorList>
    </citation>
    <scope>NUCLEOTIDE SEQUENCE [LARGE SCALE GENOMIC DNA]</scope>
    <source>
        <strain evidence="6 7">CIP 110549</strain>
    </source>
</reference>
<comment type="caution">
    <text evidence="6">The sequence shown here is derived from an EMBL/GenBank/DDBJ whole genome shotgun (WGS) entry which is preliminary data.</text>
</comment>
<dbReference type="NCBIfam" id="TIGR00093">
    <property type="entry name" value="pseudouridine synthase"/>
    <property type="match status" value="1"/>
</dbReference>
<dbReference type="Gene3D" id="3.30.70.1560">
    <property type="entry name" value="Alpha-L RNA-binding motif"/>
    <property type="match status" value="1"/>
</dbReference>
<proteinExistence type="inferred from homology"/>
<evidence type="ECO:0000313" key="6">
    <source>
        <dbReference type="EMBL" id="ESK37794.1"/>
    </source>
</evidence>
<dbReference type="InterPro" id="IPR006145">
    <property type="entry name" value="PsdUridine_synth_RsuA/RluA"/>
</dbReference>
<dbReference type="OrthoDB" id="9807213at2"/>
<evidence type="ECO:0000313" key="7">
    <source>
        <dbReference type="Proteomes" id="UP000023785"/>
    </source>
</evidence>
<dbReference type="Proteomes" id="UP000023785">
    <property type="component" value="Unassembled WGS sequence"/>
</dbReference>
<evidence type="ECO:0000256" key="2">
    <source>
        <dbReference type="ARBA" id="ARBA00023235"/>
    </source>
</evidence>
<dbReference type="EC" id="5.4.99.-" evidence="3"/>
<evidence type="ECO:0000256" key="4">
    <source>
        <dbReference type="SAM" id="MobiDB-lite"/>
    </source>
</evidence>